<organism evidence="2 3">
    <name type="scientific">Ephemerocybe angulata</name>
    <dbReference type="NCBI Taxonomy" id="980116"/>
    <lineage>
        <taxon>Eukaryota</taxon>
        <taxon>Fungi</taxon>
        <taxon>Dikarya</taxon>
        <taxon>Basidiomycota</taxon>
        <taxon>Agaricomycotina</taxon>
        <taxon>Agaricomycetes</taxon>
        <taxon>Agaricomycetidae</taxon>
        <taxon>Agaricales</taxon>
        <taxon>Agaricineae</taxon>
        <taxon>Psathyrellaceae</taxon>
        <taxon>Ephemerocybe</taxon>
    </lineage>
</organism>
<comment type="caution">
    <text evidence="2">The sequence shown here is derived from an EMBL/GenBank/DDBJ whole genome shotgun (WGS) entry which is preliminary data.</text>
</comment>
<name>A0A8H5B940_9AGAR</name>
<keyword evidence="3" id="KW-1185">Reference proteome</keyword>
<dbReference type="CDD" id="cd09917">
    <property type="entry name" value="F-box_SF"/>
    <property type="match status" value="1"/>
</dbReference>
<dbReference type="Proteomes" id="UP000541558">
    <property type="component" value="Unassembled WGS sequence"/>
</dbReference>
<protein>
    <recommendedName>
        <fullName evidence="1">F-box domain-containing protein</fullName>
    </recommendedName>
</protein>
<evidence type="ECO:0000313" key="3">
    <source>
        <dbReference type="Proteomes" id="UP000541558"/>
    </source>
</evidence>
<feature type="domain" description="F-box" evidence="1">
    <location>
        <begin position="1"/>
        <end position="46"/>
    </location>
</feature>
<dbReference type="PROSITE" id="PS50181">
    <property type="entry name" value="FBOX"/>
    <property type="match status" value="1"/>
</dbReference>
<gene>
    <name evidence="2" type="ORF">D9611_013687</name>
</gene>
<evidence type="ECO:0000259" key="1">
    <source>
        <dbReference type="PROSITE" id="PS50181"/>
    </source>
</evidence>
<reference evidence="2 3" key="1">
    <citation type="journal article" date="2020" name="ISME J.">
        <title>Uncovering the hidden diversity of litter-decomposition mechanisms in mushroom-forming fungi.</title>
        <authorList>
            <person name="Floudas D."/>
            <person name="Bentzer J."/>
            <person name="Ahren D."/>
            <person name="Johansson T."/>
            <person name="Persson P."/>
            <person name="Tunlid A."/>
        </authorList>
    </citation>
    <scope>NUCLEOTIDE SEQUENCE [LARGE SCALE GENOMIC DNA]</scope>
    <source>
        <strain evidence="2 3">CBS 175.51</strain>
    </source>
</reference>
<accession>A0A8H5B940</accession>
<dbReference type="OrthoDB" id="10312902at2759"/>
<sequence>MPTIQDLPSELKRHILLELGSQDLARVSRTSKENCAEGEPLLYRSISIHTNRLKSLGCLKTLRENKKKASFVTSLALHLLEYTLERDRIGSVLANTGNLAFLALNLSPELFDVDNTPAYSFVLDTLKLSGEPFKHLRGLFINVDFLFLLDPLRDHYPNLKVVGVWDVEDETDEEAATDFVSEGSSTPLLFGLDFILEGDPAGRIGLSVTLFDSTLKAADLAAGLTPLTDFSPLGEEMRRDFMAEPDSTGSPLGESIDLNLTAHRLDAAELSRLAAVAEGMSGMFEYENTDNVSISYSEDGDIAWPELKALLSAFYPPPAPDQDPLGPVMLEITYIGAGDLLVSDATIATVVQVLNDPALARLTRKAASIDILDTLFEQTDGVWTALASFTVGIAS</sequence>
<dbReference type="EMBL" id="JAACJK010000176">
    <property type="protein sequence ID" value="KAF5318936.1"/>
    <property type="molecule type" value="Genomic_DNA"/>
</dbReference>
<dbReference type="AlphaFoldDB" id="A0A8H5B940"/>
<evidence type="ECO:0000313" key="2">
    <source>
        <dbReference type="EMBL" id="KAF5318936.1"/>
    </source>
</evidence>
<proteinExistence type="predicted"/>
<dbReference type="InterPro" id="IPR001810">
    <property type="entry name" value="F-box_dom"/>
</dbReference>